<comment type="caution">
    <text evidence="2">The sequence shown here is derived from an EMBL/GenBank/DDBJ whole genome shotgun (WGS) entry which is preliminary data.</text>
</comment>
<reference evidence="2 3" key="2">
    <citation type="journal article" date="2021" name="Genomics">
        <title>High-quality reference genome for Clonorchis sinensis.</title>
        <authorList>
            <person name="Young N.D."/>
            <person name="Stroehlein A.J."/>
            <person name="Kinkar L."/>
            <person name="Wang T."/>
            <person name="Sohn W.M."/>
            <person name="Chang B.C.H."/>
            <person name="Kaur P."/>
            <person name="Weisz D."/>
            <person name="Dudchenko O."/>
            <person name="Aiden E.L."/>
            <person name="Korhonen P.K."/>
            <person name="Gasser R.B."/>
        </authorList>
    </citation>
    <scope>NUCLEOTIDE SEQUENCE [LARGE SCALE GENOMIC DNA]</scope>
    <source>
        <strain evidence="2">Cs-k2</strain>
    </source>
</reference>
<organism evidence="2 3">
    <name type="scientific">Clonorchis sinensis</name>
    <name type="common">Chinese liver fluke</name>
    <dbReference type="NCBI Taxonomy" id="79923"/>
    <lineage>
        <taxon>Eukaryota</taxon>
        <taxon>Metazoa</taxon>
        <taxon>Spiralia</taxon>
        <taxon>Lophotrochozoa</taxon>
        <taxon>Platyhelminthes</taxon>
        <taxon>Trematoda</taxon>
        <taxon>Digenea</taxon>
        <taxon>Opisthorchiida</taxon>
        <taxon>Opisthorchiata</taxon>
        <taxon>Opisthorchiidae</taxon>
        <taxon>Clonorchis</taxon>
    </lineage>
</organism>
<evidence type="ECO:0000313" key="3">
    <source>
        <dbReference type="Proteomes" id="UP000286415"/>
    </source>
</evidence>
<sequence>MARRIYAQIIPDFRSQQESIDAYINDLKEAVNIPQYGQTPYQLLREKKVQNAADDILKATEYRVVKNIPDMAGELRRLRRAVKVNKDCLKYFTCLTAPVDGLSKQVAKTIKRTLDLQERELSKGFWNQDLTDMLKSTWENMEIYSLLHCFHLNTTAEFHKFFYEGRKIELELNKLGRAIVMRDQYQTEQSRHGTEEEAKSLAKKLQNYYEQLRGLAEHATNLVSRSRQITPIYFRVAPIKNPLNGVMLCDYKSLEGNLNAGDHVSVLSDVHITNNSNRILGAVFHHRSLRGDRNNCTDGCCPGSWSPRSLYKVRPRSQLSNKELEEQQTADGIYWKVRTTKGHTQFVVPSICIGLVDPDLDAREKAITLYRVLVDTWEDFIQENTIHLTEWFKLVFLRWINSQLPIRRGPHDMEKLLRNVTIFLYDGLSSGLGFDDEELKQLASEVCQMNTGTTKSNGNQNEINEEIESFNGIFDWLERHQEAISICKRNLSAFQVVTRKPYRPPLGQNRAVELMHLVNKLITHEPHKAAKLLDKMVSWNKSLDEAERRIHYTADSSDESSDYEPPKPHGAVENYVRNPTSPFKFTGCMVFTHDLSDRYDDYSVYGDSLFG</sequence>
<evidence type="ECO:0000313" key="2">
    <source>
        <dbReference type="EMBL" id="KAG5448255.1"/>
    </source>
</evidence>
<gene>
    <name evidence="2" type="ORF">CSKR_105755</name>
</gene>
<keyword evidence="3" id="KW-1185">Reference proteome</keyword>
<protein>
    <submittedName>
        <fullName evidence="2">Uncharacterized protein</fullName>
    </submittedName>
</protein>
<reference evidence="2 3" key="1">
    <citation type="journal article" date="2018" name="Biotechnol. Adv.">
        <title>Improved genomic resources and new bioinformatic workflow for the carcinogenic parasite Clonorchis sinensis: Biotechnological implications.</title>
        <authorList>
            <person name="Wang D."/>
            <person name="Korhonen P.K."/>
            <person name="Gasser R.B."/>
            <person name="Young N.D."/>
        </authorList>
    </citation>
    <scope>NUCLEOTIDE SEQUENCE [LARGE SCALE GENOMIC DNA]</scope>
    <source>
        <strain evidence="2">Cs-k2</strain>
    </source>
</reference>
<dbReference type="Proteomes" id="UP000286415">
    <property type="component" value="Unassembled WGS sequence"/>
</dbReference>
<dbReference type="EMBL" id="NIRI02000042">
    <property type="protein sequence ID" value="KAG5448255.1"/>
    <property type="molecule type" value="Genomic_DNA"/>
</dbReference>
<dbReference type="AlphaFoldDB" id="A0A8T1MHF3"/>
<name>A0A8T1MHF3_CLOSI</name>
<dbReference type="Gene3D" id="1.20.58.60">
    <property type="match status" value="1"/>
</dbReference>
<proteinExistence type="predicted"/>
<feature type="region of interest" description="Disordered" evidence="1">
    <location>
        <begin position="552"/>
        <end position="575"/>
    </location>
</feature>
<accession>A0A8T1MHF3</accession>
<dbReference type="OrthoDB" id="6252596at2759"/>
<evidence type="ECO:0000256" key="1">
    <source>
        <dbReference type="SAM" id="MobiDB-lite"/>
    </source>
</evidence>